<name>A0A845HVZ6_9BURK</name>
<dbReference type="AlphaFoldDB" id="A0A845HVZ6"/>
<gene>
    <name evidence="1" type="ORF">GTP81_29885</name>
</gene>
<keyword evidence="2" id="KW-1185">Reference proteome</keyword>
<evidence type="ECO:0000313" key="2">
    <source>
        <dbReference type="Proteomes" id="UP000484875"/>
    </source>
</evidence>
<evidence type="ECO:0000313" key="1">
    <source>
        <dbReference type="EMBL" id="MYN20954.1"/>
    </source>
</evidence>
<organism evidence="1 2">
    <name type="scientific">Duganella vulcania</name>
    <dbReference type="NCBI Taxonomy" id="2692166"/>
    <lineage>
        <taxon>Bacteria</taxon>
        <taxon>Pseudomonadati</taxon>
        <taxon>Pseudomonadota</taxon>
        <taxon>Betaproteobacteria</taxon>
        <taxon>Burkholderiales</taxon>
        <taxon>Oxalobacteraceae</taxon>
        <taxon>Telluria group</taxon>
        <taxon>Duganella</taxon>
    </lineage>
</organism>
<protein>
    <submittedName>
        <fullName evidence="1">Uncharacterized protein</fullName>
    </submittedName>
</protein>
<dbReference type="Proteomes" id="UP000484875">
    <property type="component" value="Unassembled WGS sequence"/>
</dbReference>
<dbReference type="EMBL" id="WWCV01000108">
    <property type="protein sequence ID" value="MYN20954.1"/>
    <property type="molecule type" value="Genomic_DNA"/>
</dbReference>
<comment type="caution">
    <text evidence="1">The sequence shown here is derived from an EMBL/GenBank/DDBJ whole genome shotgun (WGS) entry which is preliminary data.</text>
</comment>
<dbReference type="RefSeq" id="WP_161093194.1">
    <property type="nucleotide sequence ID" value="NZ_WWCV01000108.1"/>
</dbReference>
<reference evidence="1 2" key="1">
    <citation type="submission" date="2019-12" db="EMBL/GenBank/DDBJ databases">
        <title>Novel species isolated from a subtropical stream in China.</title>
        <authorList>
            <person name="Lu H."/>
        </authorList>
    </citation>
    <scope>NUCLEOTIDE SEQUENCE [LARGE SCALE GENOMIC DNA]</scope>
    <source>
        <strain evidence="1 2">FT107W</strain>
    </source>
</reference>
<sequence>MSFETRADGLATLQLAGIITDTQHRAALAQPDVHRGEKPADLSEHLLWLLSRAILGTADLERARRHVQAAYRGERRQRYATVLARAIARHSLGGREPDHAQLAALASSGMIGRADHALLTRAAPRPRRVRWNGSLPGARWVWVLAVLVIAYGANKEHKARSLPDCGDDRVLASIDKMVRGPEQQRAAILGHGNERLGMPAVSGIHQISQYDSPATRACAGTLTFGRIKRPFGYTLESKGDEGAFVMEGGVPAIIKERLEQWDWKRHFRHRHYAPDPMGMPALRKAFFAGVGQLAGGLRERDAIHDLQPDARCNQASRQVGVYRCRMLVERDDPKLAAAGLPSSTLLDGEFSFQRDDSGQAWRPGPGFAEDFRKAVQAARTD</sequence>
<proteinExistence type="predicted"/>
<accession>A0A845HVZ6</accession>